<keyword evidence="3" id="KW-0788">Thiol protease</keyword>
<dbReference type="InterPro" id="IPR000064">
    <property type="entry name" value="NLP_P60_dom"/>
</dbReference>
<proteinExistence type="predicted"/>
<dbReference type="PANTHER" id="PTHR47053">
    <property type="entry name" value="MUREIN DD-ENDOPEPTIDASE MEPH-RELATED"/>
    <property type="match status" value="1"/>
</dbReference>
<dbReference type="Pfam" id="PF00877">
    <property type="entry name" value="NLPC_P60"/>
    <property type="match status" value="1"/>
</dbReference>
<feature type="compositionally biased region" description="Low complexity" evidence="5">
    <location>
        <begin position="227"/>
        <end position="244"/>
    </location>
</feature>
<keyword evidence="4" id="KW-0175">Coiled coil</keyword>
<evidence type="ECO:0000256" key="6">
    <source>
        <dbReference type="SAM" id="SignalP"/>
    </source>
</evidence>
<evidence type="ECO:0000256" key="1">
    <source>
        <dbReference type="ARBA" id="ARBA00022670"/>
    </source>
</evidence>
<evidence type="ECO:0000313" key="8">
    <source>
        <dbReference type="EMBL" id="QXT62050.1"/>
    </source>
</evidence>
<feature type="domain" description="NlpC/P60" evidence="7">
    <location>
        <begin position="243"/>
        <end position="360"/>
    </location>
</feature>
<feature type="signal peptide" evidence="6">
    <location>
        <begin position="1"/>
        <end position="26"/>
    </location>
</feature>
<feature type="region of interest" description="Disordered" evidence="5">
    <location>
        <begin position="195"/>
        <end position="244"/>
    </location>
</feature>
<gene>
    <name evidence="8" type="ORF">KDB89_09700</name>
</gene>
<dbReference type="PROSITE" id="PS51935">
    <property type="entry name" value="NLPC_P60"/>
    <property type="match status" value="1"/>
</dbReference>
<organism evidence="8 9">
    <name type="scientific">Tessaracoccus palaemonis</name>
    <dbReference type="NCBI Taxonomy" id="2829499"/>
    <lineage>
        <taxon>Bacteria</taxon>
        <taxon>Bacillati</taxon>
        <taxon>Actinomycetota</taxon>
        <taxon>Actinomycetes</taxon>
        <taxon>Propionibacteriales</taxon>
        <taxon>Propionibacteriaceae</taxon>
        <taxon>Tessaracoccus</taxon>
    </lineage>
</organism>
<dbReference type="InterPro" id="IPR051202">
    <property type="entry name" value="Peptidase_C40"/>
</dbReference>
<dbReference type="PANTHER" id="PTHR47053:SF1">
    <property type="entry name" value="MUREIN DD-ENDOPEPTIDASE MEPH-RELATED"/>
    <property type="match status" value="1"/>
</dbReference>
<evidence type="ECO:0000259" key="7">
    <source>
        <dbReference type="PROSITE" id="PS51935"/>
    </source>
</evidence>
<dbReference type="EMBL" id="CP079216">
    <property type="protein sequence ID" value="QXT62050.1"/>
    <property type="molecule type" value="Genomic_DNA"/>
</dbReference>
<evidence type="ECO:0000256" key="2">
    <source>
        <dbReference type="ARBA" id="ARBA00022801"/>
    </source>
</evidence>
<dbReference type="RefSeq" id="WP_219080576.1">
    <property type="nucleotide sequence ID" value="NZ_CP079216.1"/>
</dbReference>
<feature type="coiled-coil region" evidence="4">
    <location>
        <begin position="31"/>
        <end position="79"/>
    </location>
</feature>
<accession>A0ABX8SH85</accession>
<dbReference type="PROSITE" id="PS51257">
    <property type="entry name" value="PROKAR_LIPOPROTEIN"/>
    <property type="match status" value="1"/>
</dbReference>
<keyword evidence="2" id="KW-0378">Hydrolase</keyword>
<feature type="compositionally biased region" description="Low complexity" evidence="5">
    <location>
        <begin position="203"/>
        <end position="219"/>
    </location>
</feature>
<keyword evidence="9" id="KW-1185">Reference proteome</keyword>
<feature type="coiled-coil region" evidence="4">
    <location>
        <begin position="136"/>
        <end position="191"/>
    </location>
</feature>
<name>A0ABX8SH85_9ACTN</name>
<protein>
    <submittedName>
        <fullName evidence="8">C40 family peptidase</fullName>
    </submittedName>
</protein>
<evidence type="ECO:0000256" key="3">
    <source>
        <dbReference type="ARBA" id="ARBA00022807"/>
    </source>
</evidence>
<dbReference type="Proteomes" id="UP000824504">
    <property type="component" value="Chromosome"/>
</dbReference>
<keyword evidence="1" id="KW-0645">Protease</keyword>
<reference evidence="8 9" key="1">
    <citation type="submission" date="2021-07" db="EMBL/GenBank/DDBJ databases">
        <title>complete genome sequencing of Tessaracoccus sp.J1M15.</title>
        <authorList>
            <person name="Bae J.-W."/>
            <person name="Kim D.-y."/>
        </authorList>
    </citation>
    <scope>NUCLEOTIDE SEQUENCE [LARGE SCALE GENOMIC DNA]</scope>
    <source>
        <strain evidence="8 9">J1M15</strain>
    </source>
</reference>
<evidence type="ECO:0000256" key="5">
    <source>
        <dbReference type="SAM" id="MobiDB-lite"/>
    </source>
</evidence>
<evidence type="ECO:0000256" key="4">
    <source>
        <dbReference type="SAM" id="Coils"/>
    </source>
</evidence>
<feature type="chain" id="PRO_5047506995" evidence="6">
    <location>
        <begin position="27"/>
        <end position="360"/>
    </location>
</feature>
<keyword evidence="6" id="KW-0732">Signal</keyword>
<sequence length="360" mass="36925">MKRIRTALVGVVAAACMVTGTLSANADPDAVAEAKSELARIQQESSALDQQIIEAFDAADKATAKLKTLKADLKAQEAKVDAGITELGDAAALQMGNDSVSLAAQLLTTSDSANFLSGLSAMQAEVDRSSAGVQQLQLEQAKLETLRTEAADTKAEADKQAKAKESLKADYDEKEAEAQAVYDRLSAEEQQRLADLQAEEEAAATAAAEASAARSAGASRGEDRSETASSSSSSDSTSTAAGSGRASSAVSAALSKVGSSYVFGSTGPSSFDCSGLMYWAYSQAGISLPRSSGAQYSGAGSRVSISDLRPGDLVFYYSPISHVGMYIGGGRIVHAANPRTGVTVAGLRSMPISGAVRVVG</sequence>
<evidence type="ECO:0000313" key="9">
    <source>
        <dbReference type="Proteomes" id="UP000824504"/>
    </source>
</evidence>